<gene>
    <name evidence="4" type="ORF">ETQ85_10465</name>
</gene>
<name>A0A6C2CXT0_9RHOO</name>
<proteinExistence type="inferred from homology"/>
<comment type="similarity">
    <text evidence="1">Belongs to the CapA family.</text>
</comment>
<reference evidence="4 5" key="1">
    <citation type="submission" date="2019-01" db="EMBL/GenBank/DDBJ databases">
        <title>Zoogloea oleivorans genome sequencing and assembly.</title>
        <authorList>
            <person name="Tancsics A."/>
            <person name="Farkas M."/>
            <person name="Kriszt B."/>
            <person name="Maroti G."/>
            <person name="Horvath B."/>
        </authorList>
    </citation>
    <scope>NUCLEOTIDE SEQUENCE [LARGE SCALE GENOMIC DNA]</scope>
    <source>
        <strain evidence="4 5">Buc</strain>
    </source>
</reference>
<dbReference type="OrthoDB" id="5405713at2"/>
<dbReference type="Pfam" id="PF09587">
    <property type="entry name" value="PGA_cap"/>
    <property type="match status" value="1"/>
</dbReference>
<dbReference type="PANTHER" id="PTHR33393">
    <property type="entry name" value="POLYGLUTAMINE SYNTHESIS ACCESSORY PROTEIN RV0574C-RELATED"/>
    <property type="match status" value="1"/>
</dbReference>
<dbReference type="Gene3D" id="3.60.21.10">
    <property type="match status" value="1"/>
</dbReference>
<dbReference type="EMBL" id="SDKK01000008">
    <property type="protein sequence ID" value="TYC58927.1"/>
    <property type="molecule type" value="Genomic_DNA"/>
</dbReference>
<dbReference type="Proteomes" id="UP000389128">
    <property type="component" value="Unassembled WGS sequence"/>
</dbReference>
<protein>
    <submittedName>
        <fullName evidence="4">CapA family protein</fullName>
    </submittedName>
</protein>
<evidence type="ECO:0000313" key="5">
    <source>
        <dbReference type="Proteomes" id="UP000389128"/>
    </source>
</evidence>
<evidence type="ECO:0000256" key="2">
    <source>
        <dbReference type="SAM" id="SignalP"/>
    </source>
</evidence>
<sequence>MNAIRSLLCAALVLASGALRAEPLKLIFAGDVMLDDGPGRVIASGRDPLAPFAALLADADYRIGNLECPIATTGTALGNKIYTFRADPRVLSVIKGRFDAMSVANNHSGDYGKDAFVETLAHLDAAGIRHFGGGKNLSEAHAPLWIKAKGLRVAVLGYNEFKPRSFEAGAKHPGIAWSEDSQVIADIRAARKAGADLVIPFMHWGWEREPEPGPRQRDLARRMIDAGADIVVGGHPHVTQGAEIYRGRPIIYSLGNFVFDGFDLPAARRGWILRLSLDKRGVLAWDTREAQMDDEGTPSPASGALTPCGARGDTSIRMCRNP</sequence>
<evidence type="ECO:0000259" key="3">
    <source>
        <dbReference type="SMART" id="SM00854"/>
    </source>
</evidence>
<dbReference type="AlphaFoldDB" id="A0A6C2CXT0"/>
<keyword evidence="2" id="KW-0732">Signal</keyword>
<accession>A0A6C2CXT0</accession>
<feature type="chain" id="PRO_5025640086" evidence="2">
    <location>
        <begin position="22"/>
        <end position="322"/>
    </location>
</feature>
<dbReference type="PANTHER" id="PTHR33393:SF13">
    <property type="entry name" value="PGA BIOSYNTHESIS PROTEIN CAPA"/>
    <property type="match status" value="1"/>
</dbReference>
<comment type="caution">
    <text evidence="4">The sequence shown here is derived from an EMBL/GenBank/DDBJ whole genome shotgun (WGS) entry which is preliminary data.</text>
</comment>
<dbReference type="InterPro" id="IPR029052">
    <property type="entry name" value="Metallo-depent_PP-like"/>
</dbReference>
<feature type="signal peptide" evidence="2">
    <location>
        <begin position="1"/>
        <end position="21"/>
    </location>
</feature>
<dbReference type="SUPFAM" id="SSF56300">
    <property type="entry name" value="Metallo-dependent phosphatases"/>
    <property type="match status" value="1"/>
</dbReference>
<dbReference type="RefSeq" id="WP_148578988.1">
    <property type="nucleotide sequence ID" value="NZ_SDKK01000008.1"/>
</dbReference>
<dbReference type="InterPro" id="IPR019079">
    <property type="entry name" value="Capsule_synth_CapA"/>
</dbReference>
<dbReference type="InterPro" id="IPR052169">
    <property type="entry name" value="CW_Biosynth-Accessory"/>
</dbReference>
<dbReference type="CDD" id="cd07381">
    <property type="entry name" value="MPP_CapA"/>
    <property type="match status" value="1"/>
</dbReference>
<evidence type="ECO:0000256" key="1">
    <source>
        <dbReference type="ARBA" id="ARBA00005662"/>
    </source>
</evidence>
<evidence type="ECO:0000313" key="4">
    <source>
        <dbReference type="EMBL" id="TYC58927.1"/>
    </source>
</evidence>
<organism evidence="4 5">
    <name type="scientific">Zoogloea oleivorans</name>
    <dbReference type="NCBI Taxonomy" id="1552750"/>
    <lineage>
        <taxon>Bacteria</taxon>
        <taxon>Pseudomonadati</taxon>
        <taxon>Pseudomonadota</taxon>
        <taxon>Betaproteobacteria</taxon>
        <taxon>Rhodocyclales</taxon>
        <taxon>Zoogloeaceae</taxon>
        <taxon>Zoogloea</taxon>
    </lineage>
</organism>
<dbReference type="SMART" id="SM00854">
    <property type="entry name" value="PGA_cap"/>
    <property type="match status" value="1"/>
</dbReference>
<keyword evidence="5" id="KW-1185">Reference proteome</keyword>
<feature type="domain" description="Capsule synthesis protein CapA" evidence="3">
    <location>
        <begin position="25"/>
        <end position="261"/>
    </location>
</feature>